<evidence type="ECO:0000256" key="4">
    <source>
        <dbReference type="ARBA" id="ARBA00022912"/>
    </source>
</evidence>
<feature type="domain" description="Tyrosine specific protein phosphatases" evidence="7">
    <location>
        <begin position="69"/>
        <end position="136"/>
    </location>
</feature>
<name>A0A1E4S3D4_CYBJN</name>
<dbReference type="GO" id="GO:0005634">
    <property type="term" value="C:nucleus"/>
    <property type="evidence" value="ECO:0007669"/>
    <property type="project" value="TreeGrafter"/>
</dbReference>
<dbReference type="PANTHER" id="PTHR45848:SF4">
    <property type="entry name" value="DUAL SPECIFICITY PROTEIN PHOSPHATASE 12"/>
    <property type="match status" value="1"/>
</dbReference>
<gene>
    <name evidence="8" type="ORF">CYBJADRAFT_167322</name>
</gene>
<comment type="similarity">
    <text evidence="1">Belongs to the protein-tyrosine phosphatase family. Non-receptor class dual specificity subfamily.</text>
</comment>
<dbReference type="SMART" id="SM00195">
    <property type="entry name" value="DSPc"/>
    <property type="match status" value="1"/>
</dbReference>
<feature type="domain" description="Tyrosine-protein phosphatase" evidence="6">
    <location>
        <begin position="1"/>
        <end position="155"/>
    </location>
</feature>
<evidence type="ECO:0000259" key="7">
    <source>
        <dbReference type="PROSITE" id="PS50056"/>
    </source>
</evidence>
<keyword evidence="9" id="KW-1185">Reference proteome</keyword>
<dbReference type="PROSITE" id="PS50056">
    <property type="entry name" value="TYR_PHOSPHATASE_2"/>
    <property type="match status" value="1"/>
</dbReference>
<dbReference type="EC" id="3.1.3.48" evidence="2"/>
<feature type="active site" description="Phosphocysteine intermediate" evidence="5">
    <location>
        <position position="99"/>
    </location>
</feature>
<accession>A0A1E4S3D4</accession>
<dbReference type="PROSITE" id="PS50054">
    <property type="entry name" value="TYR_PHOSPHATASE_DUAL"/>
    <property type="match status" value="1"/>
</dbReference>
<organism evidence="8 9">
    <name type="scientific">Cyberlindnera jadinii (strain ATCC 18201 / CBS 1600 / BCRC 20928 / JCM 3617 / NBRC 0987 / NRRL Y-1542)</name>
    <name type="common">Torula yeast</name>
    <name type="synonym">Candida utilis</name>
    <dbReference type="NCBI Taxonomy" id="983966"/>
    <lineage>
        <taxon>Eukaryota</taxon>
        <taxon>Fungi</taxon>
        <taxon>Dikarya</taxon>
        <taxon>Ascomycota</taxon>
        <taxon>Saccharomycotina</taxon>
        <taxon>Saccharomycetes</taxon>
        <taxon>Phaffomycetales</taxon>
        <taxon>Phaffomycetaceae</taxon>
        <taxon>Cyberlindnera</taxon>
    </lineage>
</organism>
<dbReference type="InterPro" id="IPR029021">
    <property type="entry name" value="Prot-tyrosine_phosphatase-like"/>
</dbReference>
<dbReference type="GeneID" id="30989252"/>
<keyword evidence="4" id="KW-0904">Protein phosphatase</keyword>
<dbReference type="GO" id="GO:0008138">
    <property type="term" value="F:protein tyrosine/serine/threonine phosphatase activity"/>
    <property type="evidence" value="ECO:0007669"/>
    <property type="project" value="InterPro"/>
</dbReference>
<dbReference type="EMBL" id="KV453929">
    <property type="protein sequence ID" value="ODV73912.1"/>
    <property type="molecule type" value="Genomic_DNA"/>
</dbReference>
<keyword evidence="3" id="KW-0378">Hydrolase</keyword>
<protein>
    <recommendedName>
        <fullName evidence="2">protein-tyrosine-phosphatase</fullName>
        <ecNumber evidence="2">3.1.3.48</ecNumber>
    </recommendedName>
</protein>
<evidence type="ECO:0000313" key="9">
    <source>
        <dbReference type="Proteomes" id="UP000094389"/>
    </source>
</evidence>
<reference evidence="8 9" key="1">
    <citation type="journal article" date="2016" name="Proc. Natl. Acad. Sci. U.S.A.">
        <title>Comparative genomics of biotechnologically important yeasts.</title>
        <authorList>
            <person name="Riley R."/>
            <person name="Haridas S."/>
            <person name="Wolfe K.H."/>
            <person name="Lopes M.R."/>
            <person name="Hittinger C.T."/>
            <person name="Goeker M."/>
            <person name="Salamov A.A."/>
            <person name="Wisecaver J.H."/>
            <person name="Long T.M."/>
            <person name="Calvey C.H."/>
            <person name="Aerts A.L."/>
            <person name="Barry K.W."/>
            <person name="Choi C."/>
            <person name="Clum A."/>
            <person name="Coughlan A.Y."/>
            <person name="Deshpande S."/>
            <person name="Douglass A.P."/>
            <person name="Hanson S.J."/>
            <person name="Klenk H.-P."/>
            <person name="LaButti K.M."/>
            <person name="Lapidus A."/>
            <person name="Lindquist E.A."/>
            <person name="Lipzen A.M."/>
            <person name="Meier-Kolthoff J.P."/>
            <person name="Ohm R.A."/>
            <person name="Otillar R.P."/>
            <person name="Pangilinan J.L."/>
            <person name="Peng Y."/>
            <person name="Rokas A."/>
            <person name="Rosa C.A."/>
            <person name="Scheuner C."/>
            <person name="Sibirny A.A."/>
            <person name="Slot J.C."/>
            <person name="Stielow J.B."/>
            <person name="Sun H."/>
            <person name="Kurtzman C.P."/>
            <person name="Blackwell M."/>
            <person name="Grigoriev I.V."/>
            <person name="Jeffries T.W."/>
        </authorList>
    </citation>
    <scope>NUCLEOTIDE SEQUENCE [LARGE SCALE GENOMIC DNA]</scope>
    <source>
        <strain evidence="9">ATCC 18201 / CBS 1600 / BCRC 20928 / JCM 3617 / NBRC 0987 / NRRL Y-1542</strain>
    </source>
</reference>
<dbReference type="SUPFAM" id="SSF52799">
    <property type="entry name" value="(Phosphotyrosine protein) phosphatases II"/>
    <property type="match status" value="1"/>
</dbReference>
<evidence type="ECO:0000256" key="1">
    <source>
        <dbReference type="ARBA" id="ARBA00008601"/>
    </source>
</evidence>
<dbReference type="OrthoDB" id="2017893at2759"/>
<dbReference type="InterPro" id="IPR016278">
    <property type="entry name" value="DUSP12"/>
</dbReference>
<dbReference type="Pfam" id="PF00782">
    <property type="entry name" value="DSPc"/>
    <property type="match status" value="1"/>
</dbReference>
<dbReference type="OMA" id="FAWQGMQ"/>
<dbReference type="InterPro" id="IPR000340">
    <property type="entry name" value="Dual-sp_phosphatase_cat-dom"/>
</dbReference>
<dbReference type="RefSeq" id="XP_020070951.1">
    <property type="nucleotide sequence ID" value="XM_020214856.1"/>
</dbReference>
<dbReference type="Proteomes" id="UP000094389">
    <property type="component" value="Unassembled WGS sequence"/>
</dbReference>
<dbReference type="STRING" id="983966.A0A1E4S3D4"/>
<dbReference type="PANTHER" id="PTHR45848">
    <property type="entry name" value="DUAL SPECIFICITY PROTEIN PHOSPHATASE 12 FAMILY MEMBER"/>
    <property type="match status" value="1"/>
</dbReference>
<evidence type="ECO:0000313" key="8">
    <source>
        <dbReference type="EMBL" id="ODV73912.1"/>
    </source>
</evidence>
<dbReference type="Gene3D" id="3.90.190.10">
    <property type="entry name" value="Protein tyrosine phosphatase superfamily"/>
    <property type="match status" value="1"/>
</dbReference>
<proteinExistence type="inferred from homology"/>
<dbReference type="PIRSF" id="PIRSF000941">
    <property type="entry name" value="DUSP12"/>
    <property type="match status" value="1"/>
</dbReference>
<evidence type="ECO:0000256" key="2">
    <source>
        <dbReference type="ARBA" id="ARBA00013064"/>
    </source>
</evidence>
<dbReference type="AlphaFoldDB" id="A0A1E4S3D4"/>
<dbReference type="InterPro" id="IPR000387">
    <property type="entry name" value="Tyr_Pase_dom"/>
</dbReference>
<evidence type="ECO:0000256" key="3">
    <source>
        <dbReference type="ARBA" id="ARBA00022801"/>
    </source>
</evidence>
<dbReference type="InterPro" id="IPR020422">
    <property type="entry name" value="TYR_PHOSPHATASE_DUAL_dom"/>
</dbReference>
<sequence>MERVLGGLYISSYPHLLTNRLECEENNITHIVSVFKGTFPPSFNKYTLHSIPVDDLESTNIIEWFDDANDFINRALFPGQTEIQRGVKGKHETNVVVICQAGESRSVVVLASYLMKKYNLNPEQALHAIQRKRPHIHPNESFREQLELYYAMDCVLDKDNHLYRQWLLSHSTQTDPTGRELLSKDSTFIDESKVDISKSSEELTQLRCKRCRQPLALSTSFVPHVPPGEESKQSRFVRKVPNSKRVISVQSAASTCSHYFVEPLNWMKDDLQNSQELEGKFQCPKCDTKVGAFNWKGSRCSCGKWMVPAIHLQRAKVDEIKLNHQSSYPNQSHS</sequence>
<evidence type="ECO:0000259" key="6">
    <source>
        <dbReference type="PROSITE" id="PS50054"/>
    </source>
</evidence>
<evidence type="ECO:0000256" key="5">
    <source>
        <dbReference type="PIRSR" id="PIRSR000941-50"/>
    </source>
</evidence>
<dbReference type="GO" id="GO:0004725">
    <property type="term" value="F:protein tyrosine phosphatase activity"/>
    <property type="evidence" value="ECO:0007669"/>
    <property type="project" value="UniProtKB-EC"/>
</dbReference>